<dbReference type="OrthoDB" id="7252896at2"/>
<evidence type="ECO:0000313" key="5">
    <source>
        <dbReference type="EMBL" id="QJW34822.1"/>
    </source>
</evidence>
<name>A0A6M5UBD6_9MICO</name>
<dbReference type="RefSeq" id="WP_154797077.1">
    <property type="nucleotide sequence ID" value="NZ_CP052757.1"/>
</dbReference>
<dbReference type="InterPro" id="IPR009057">
    <property type="entry name" value="Homeodomain-like_sf"/>
</dbReference>
<dbReference type="Proteomes" id="UP000451354">
    <property type="component" value="Chromosome"/>
</dbReference>
<feature type="region of interest" description="Disordered" evidence="3">
    <location>
        <begin position="1"/>
        <end position="31"/>
    </location>
</feature>
<proteinExistence type="predicted"/>
<sequence>MSGVTTDLDPTRVGRDPARGGDAPISPRRERTRERLLDAAYGLFAEHGINGTSIEAVCEAAGFTRGAFYSNFESKEELFLALSEREIRQRMRSLEHAVEHLPEHPVQDGVIAPETIATIVAAVMDDPRDERRWCLMNAELELLALRDPHVAARFAEQEESFRAELAGILTRVLTGVGMRFAIDPAAATRALISAYTCAARDAFLTPDGDDAVRRAQAADWLPALVGRLVEPDPDAD</sequence>
<dbReference type="InterPro" id="IPR001647">
    <property type="entry name" value="HTH_TetR"/>
</dbReference>
<evidence type="ECO:0000256" key="2">
    <source>
        <dbReference type="PROSITE-ProRule" id="PRU00335"/>
    </source>
</evidence>
<dbReference type="InterPro" id="IPR050109">
    <property type="entry name" value="HTH-type_TetR-like_transc_reg"/>
</dbReference>
<dbReference type="SUPFAM" id="SSF46689">
    <property type="entry name" value="Homeodomain-like"/>
    <property type="match status" value="1"/>
</dbReference>
<dbReference type="PANTHER" id="PTHR30055">
    <property type="entry name" value="HTH-TYPE TRANSCRIPTIONAL REGULATOR RUTR"/>
    <property type="match status" value="1"/>
</dbReference>
<gene>
    <name evidence="5" type="ORF">FIC82_000015</name>
</gene>
<feature type="compositionally biased region" description="Basic and acidic residues" evidence="3">
    <location>
        <begin position="9"/>
        <end position="19"/>
    </location>
</feature>
<dbReference type="EMBL" id="CP052757">
    <property type="protein sequence ID" value="QJW34822.1"/>
    <property type="molecule type" value="Genomic_DNA"/>
</dbReference>
<keyword evidence="1 2" id="KW-0238">DNA-binding</keyword>
<evidence type="ECO:0000256" key="3">
    <source>
        <dbReference type="SAM" id="MobiDB-lite"/>
    </source>
</evidence>
<dbReference type="PROSITE" id="PS50977">
    <property type="entry name" value="HTH_TETR_2"/>
    <property type="match status" value="1"/>
</dbReference>
<dbReference type="SUPFAM" id="SSF48498">
    <property type="entry name" value="Tetracyclin repressor-like, C-terminal domain"/>
    <property type="match status" value="1"/>
</dbReference>
<dbReference type="InterPro" id="IPR036271">
    <property type="entry name" value="Tet_transcr_reg_TetR-rel_C_sf"/>
</dbReference>
<protein>
    <submittedName>
        <fullName evidence="5">Helix-turn-helix transcriptional regulator</fullName>
    </submittedName>
</protein>
<dbReference type="GO" id="GO:0000976">
    <property type="term" value="F:transcription cis-regulatory region binding"/>
    <property type="evidence" value="ECO:0007669"/>
    <property type="project" value="TreeGrafter"/>
</dbReference>
<dbReference type="KEGG" id="cprt:FIC82_000015"/>
<feature type="domain" description="HTH tetR-type" evidence="4">
    <location>
        <begin position="30"/>
        <end position="90"/>
    </location>
</feature>
<evidence type="ECO:0000313" key="6">
    <source>
        <dbReference type="Proteomes" id="UP000451354"/>
    </source>
</evidence>
<reference evidence="5 6" key="1">
    <citation type="journal article" date="2022" name="Int. J. Syst. Evol. Microbiol.">
        <title>Cellulosimicrobium protaetiae sp. nov., isolated from the gut of the larva of Protaetia brevitarsis seulensis.</title>
        <authorList>
            <person name="Le Han H."/>
            <person name="Nguyen T.T.H."/>
            <person name="Li Z."/>
            <person name="Shin N.R."/>
            <person name="Kim S.G."/>
        </authorList>
    </citation>
    <scope>NUCLEOTIDE SEQUENCE [LARGE SCALE GENOMIC DNA]</scope>
    <source>
        <strain evidence="5 6">BI34</strain>
    </source>
</reference>
<evidence type="ECO:0000259" key="4">
    <source>
        <dbReference type="PROSITE" id="PS50977"/>
    </source>
</evidence>
<dbReference type="GO" id="GO:0003700">
    <property type="term" value="F:DNA-binding transcription factor activity"/>
    <property type="evidence" value="ECO:0007669"/>
    <property type="project" value="TreeGrafter"/>
</dbReference>
<evidence type="ECO:0000256" key="1">
    <source>
        <dbReference type="ARBA" id="ARBA00023125"/>
    </source>
</evidence>
<dbReference type="Pfam" id="PF00440">
    <property type="entry name" value="TetR_N"/>
    <property type="match status" value="1"/>
</dbReference>
<feature type="DNA-binding region" description="H-T-H motif" evidence="2">
    <location>
        <begin position="53"/>
        <end position="72"/>
    </location>
</feature>
<organism evidence="5 6">
    <name type="scientific">Cellulosimicrobium protaetiae</name>
    <dbReference type="NCBI Taxonomy" id="2587808"/>
    <lineage>
        <taxon>Bacteria</taxon>
        <taxon>Bacillati</taxon>
        <taxon>Actinomycetota</taxon>
        <taxon>Actinomycetes</taxon>
        <taxon>Micrococcales</taxon>
        <taxon>Promicromonosporaceae</taxon>
        <taxon>Cellulosimicrobium</taxon>
    </lineage>
</organism>
<dbReference type="Gene3D" id="1.10.357.10">
    <property type="entry name" value="Tetracycline Repressor, domain 2"/>
    <property type="match status" value="1"/>
</dbReference>
<dbReference type="PRINTS" id="PR00455">
    <property type="entry name" value="HTHTETR"/>
</dbReference>
<accession>A0A6M5UBD6</accession>
<keyword evidence="6" id="KW-1185">Reference proteome</keyword>
<dbReference type="PANTHER" id="PTHR30055:SF241">
    <property type="entry name" value="TRANSCRIPTIONAL REGULATORY PROTEIN"/>
    <property type="match status" value="1"/>
</dbReference>
<dbReference type="AlphaFoldDB" id="A0A6M5UBD6"/>